<dbReference type="PANTHER" id="PTHR21255:SF4">
    <property type="entry name" value="DYNEIN LIGHT CHAIN TCTEX-TYPE"/>
    <property type="match status" value="1"/>
</dbReference>
<organism evidence="2 3">
    <name type="scientific">Meloidogyne enterolobii</name>
    <name type="common">Root-knot nematode worm</name>
    <name type="synonym">Meloidogyne mayaguensis</name>
    <dbReference type="NCBI Taxonomy" id="390850"/>
    <lineage>
        <taxon>Eukaryota</taxon>
        <taxon>Metazoa</taxon>
        <taxon>Ecdysozoa</taxon>
        <taxon>Nematoda</taxon>
        <taxon>Chromadorea</taxon>
        <taxon>Rhabditida</taxon>
        <taxon>Tylenchina</taxon>
        <taxon>Tylenchomorpha</taxon>
        <taxon>Tylenchoidea</taxon>
        <taxon>Meloidogynidae</taxon>
        <taxon>Meloidogyninae</taxon>
        <taxon>Meloidogyne</taxon>
    </lineage>
</organism>
<dbReference type="EMBL" id="CAJEWN010000784">
    <property type="protein sequence ID" value="CAD2190048.1"/>
    <property type="molecule type" value="Genomic_DNA"/>
</dbReference>
<gene>
    <name evidence="2" type="ORF">MENT_LOCUS42806</name>
</gene>
<dbReference type="Pfam" id="PF03645">
    <property type="entry name" value="Tctex-1"/>
    <property type="match status" value="1"/>
</dbReference>
<evidence type="ECO:0000313" key="2">
    <source>
        <dbReference type="EMBL" id="CAD2190048.1"/>
    </source>
</evidence>
<dbReference type="GO" id="GO:0045505">
    <property type="term" value="F:dynein intermediate chain binding"/>
    <property type="evidence" value="ECO:0007669"/>
    <property type="project" value="TreeGrafter"/>
</dbReference>
<dbReference type="GO" id="GO:0005868">
    <property type="term" value="C:cytoplasmic dynein complex"/>
    <property type="evidence" value="ECO:0007669"/>
    <property type="project" value="TreeGrafter"/>
</dbReference>
<reference evidence="2 3" key="1">
    <citation type="submission" date="2020-08" db="EMBL/GenBank/DDBJ databases">
        <authorList>
            <person name="Koutsovoulos G."/>
            <person name="Danchin GJ E."/>
        </authorList>
    </citation>
    <scope>NUCLEOTIDE SEQUENCE [LARGE SCALE GENOMIC DNA]</scope>
</reference>
<dbReference type="InterPro" id="IPR038586">
    <property type="entry name" value="Tctex-1-like_sf"/>
</dbReference>
<dbReference type="Proteomes" id="UP000580250">
    <property type="component" value="Unassembled WGS sequence"/>
</dbReference>
<comment type="similarity">
    <text evidence="1">Belongs to the dynein light chain Tctex-type family.</text>
</comment>
<evidence type="ECO:0000256" key="1">
    <source>
        <dbReference type="ARBA" id="ARBA00005361"/>
    </source>
</evidence>
<dbReference type="GO" id="GO:0005737">
    <property type="term" value="C:cytoplasm"/>
    <property type="evidence" value="ECO:0007669"/>
    <property type="project" value="TreeGrafter"/>
</dbReference>
<name>A0A6V7WSP6_MELEN</name>
<dbReference type="OrthoDB" id="10059120at2759"/>
<dbReference type="CDD" id="cd21455">
    <property type="entry name" value="DLC-like_DYNLT1_DYNLT3"/>
    <property type="match status" value="1"/>
</dbReference>
<accession>A0A6V7WSP6</accession>
<evidence type="ECO:0000313" key="3">
    <source>
        <dbReference type="Proteomes" id="UP000580250"/>
    </source>
</evidence>
<dbReference type="GO" id="GO:0007018">
    <property type="term" value="P:microtubule-based movement"/>
    <property type="evidence" value="ECO:0007669"/>
    <property type="project" value="TreeGrafter"/>
</dbReference>
<dbReference type="AlphaFoldDB" id="A0A6V7WSP6"/>
<sequence>MVDSTMVSDLNQEEVNDICIKALQDQIRSPSYQHTEAVKWNQNVVETVTESLVRLGYPYKYCVCCVIMQAGLGAGLNIASMCFWDKQIDVNFVVRWESKAVIAVCNVFALRLDNLPPQIMKSDVEENCDGHVNTNGGS</sequence>
<comment type="caution">
    <text evidence="2">The sequence shown here is derived from an EMBL/GenBank/DDBJ whole genome shotgun (WGS) entry which is preliminary data.</text>
</comment>
<protein>
    <submittedName>
        <fullName evidence="2">Uncharacterized protein</fullName>
    </submittedName>
</protein>
<dbReference type="PANTHER" id="PTHR21255">
    <property type="entry name" value="T-COMPLEX-ASSOCIATED-TESTIS-EXPRESSED 1/ DYNEIN LIGHT CHAIN"/>
    <property type="match status" value="1"/>
</dbReference>
<dbReference type="Gene3D" id="3.30.1140.40">
    <property type="entry name" value="Tctex-1"/>
    <property type="match status" value="1"/>
</dbReference>
<dbReference type="InterPro" id="IPR005334">
    <property type="entry name" value="Tctex-1-like"/>
</dbReference>
<proteinExistence type="inferred from homology"/>